<protein>
    <submittedName>
        <fullName evidence="2">Uncharacterized protein</fullName>
    </submittedName>
</protein>
<feature type="region of interest" description="Disordered" evidence="1">
    <location>
        <begin position="1"/>
        <end position="152"/>
    </location>
</feature>
<sequence length="307" mass="33273">MEPSSVPRLEGERGISSRLGSARNFSKPFGSPASSPPRRDSPYVTLHEFFHAQHEALPLLDLSPNPAPRPLRRKSSRRDLSGDYSPANSHQASSPPLPRARSPDSQALLIPLPPSTPQQHPSAASPSLSSTITTLQSTPTQTPVAQPGLNLPSSSEAACRVFLEPLRVKRKFPGPKPPKRLPRRADDGGWLVLASVIGDRESVDHLQVQSVCVPERPRGGLAARGRRPESEGIKAKQDRSVRFAGIWSESDEGESTDRLAQGGGKDATGDSTYTLSNFKFPTPPGYARLGTFGERVFYFAHCSYIDA</sequence>
<feature type="region of interest" description="Disordered" evidence="1">
    <location>
        <begin position="251"/>
        <end position="271"/>
    </location>
</feature>
<dbReference type="Proteomes" id="UP001138500">
    <property type="component" value="Unassembled WGS sequence"/>
</dbReference>
<feature type="compositionally biased region" description="Low complexity" evidence="1">
    <location>
        <begin position="117"/>
        <end position="143"/>
    </location>
</feature>
<organism evidence="2 3">
    <name type="scientific">Teratosphaeria destructans</name>
    <dbReference type="NCBI Taxonomy" id="418781"/>
    <lineage>
        <taxon>Eukaryota</taxon>
        <taxon>Fungi</taxon>
        <taxon>Dikarya</taxon>
        <taxon>Ascomycota</taxon>
        <taxon>Pezizomycotina</taxon>
        <taxon>Dothideomycetes</taxon>
        <taxon>Dothideomycetidae</taxon>
        <taxon>Mycosphaerellales</taxon>
        <taxon>Teratosphaeriaceae</taxon>
        <taxon>Teratosphaeria</taxon>
    </lineage>
</organism>
<dbReference type="EMBL" id="RIBY02000968">
    <property type="protein sequence ID" value="KAH9835061.1"/>
    <property type="molecule type" value="Genomic_DNA"/>
</dbReference>
<evidence type="ECO:0000256" key="1">
    <source>
        <dbReference type="SAM" id="MobiDB-lite"/>
    </source>
</evidence>
<name>A0A9W7SVT0_9PEZI</name>
<dbReference type="OrthoDB" id="5353066at2759"/>
<comment type="caution">
    <text evidence="2">The sequence shown here is derived from an EMBL/GenBank/DDBJ whole genome shotgun (WGS) entry which is preliminary data.</text>
</comment>
<keyword evidence="3" id="KW-1185">Reference proteome</keyword>
<proteinExistence type="predicted"/>
<evidence type="ECO:0000313" key="2">
    <source>
        <dbReference type="EMBL" id="KAH9835061.1"/>
    </source>
</evidence>
<reference evidence="2 3" key="2">
    <citation type="journal article" date="2021" name="Curr. Genet.">
        <title>Genetic response to nitrogen starvation in the aggressive Eucalyptus foliar pathogen Teratosphaeria destructans.</title>
        <authorList>
            <person name="Havenga M."/>
            <person name="Wingfield B.D."/>
            <person name="Wingfield M.J."/>
            <person name="Dreyer L.L."/>
            <person name="Roets F."/>
            <person name="Aylward J."/>
        </authorList>
    </citation>
    <scope>NUCLEOTIDE SEQUENCE [LARGE SCALE GENOMIC DNA]</scope>
    <source>
        <strain evidence="2">CMW44962</strain>
    </source>
</reference>
<reference evidence="2 3" key="1">
    <citation type="journal article" date="2018" name="IMA Fungus">
        <title>IMA Genome-F 10: Nine draft genome sequences of Claviceps purpurea s.lat., including C. arundinis, C. humidiphila, and C. cf. spartinae, pseudomolecules for the pitch canker pathogen Fusarium circinatum, draft genome of Davidsoniella eucalypti, Grosmannia galeiformis, Quambalaria eucalypti, and Teratosphaeria destructans.</title>
        <authorList>
            <person name="Wingfield B.D."/>
            <person name="Liu M."/>
            <person name="Nguyen H.D."/>
            <person name="Lane F.A."/>
            <person name="Morgan S.W."/>
            <person name="De Vos L."/>
            <person name="Wilken P.M."/>
            <person name="Duong T.A."/>
            <person name="Aylward J."/>
            <person name="Coetzee M.P."/>
            <person name="Dadej K."/>
            <person name="De Beer Z.W."/>
            <person name="Findlay W."/>
            <person name="Havenga M."/>
            <person name="Kolarik M."/>
            <person name="Menzies J.G."/>
            <person name="Naidoo K."/>
            <person name="Pochopski O."/>
            <person name="Shoukouhi P."/>
            <person name="Santana Q.C."/>
            <person name="Seifert K.A."/>
            <person name="Soal N."/>
            <person name="Steenkamp E.T."/>
            <person name="Tatham C.T."/>
            <person name="van der Nest M.A."/>
            <person name="Wingfield M.J."/>
        </authorList>
    </citation>
    <scope>NUCLEOTIDE SEQUENCE [LARGE SCALE GENOMIC DNA]</scope>
    <source>
        <strain evidence="2">CMW44962</strain>
    </source>
</reference>
<evidence type="ECO:0000313" key="3">
    <source>
        <dbReference type="Proteomes" id="UP001138500"/>
    </source>
</evidence>
<gene>
    <name evidence="2" type="ORF">Tdes44962_MAKER08597</name>
</gene>
<accession>A0A9W7SVT0</accession>
<dbReference type="AlphaFoldDB" id="A0A9W7SVT0"/>